<feature type="region of interest" description="Disordered" evidence="1">
    <location>
        <begin position="1"/>
        <end position="56"/>
    </location>
</feature>
<dbReference type="EMBL" id="CM029037">
    <property type="protein sequence ID" value="KAG2655918.1"/>
    <property type="molecule type" value="Genomic_DNA"/>
</dbReference>
<proteinExistence type="predicted"/>
<accession>A0A8T0XB30</accession>
<sequence length="115" mass="12776">MQQRRRRKGRRGIPIRGPPSSARGSSLVVPVAAGDRDRRERTDRIETDSWEPPREGSVRINPEHALSFFLLVGCIVRAHHGLDAHNAHGARSSRHVPGRWDGSGQARTCRGFVGL</sequence>
<evidence type="ECO:0000313" key="2">
    <source>
        <dbReference type="EMBL" id="KAG2655918.1"/>
    </source>
</evidence>
<name>A0A8T0XB30_PANVG</name>
<evidence type="ECO:0000313" key="3">
    <source>
        <dbReference type="Proteomes" id="UP000823388"/>
    </source>
</evidence>
<protein>
    <submittedName>
        <fullName evidence="2">Uncharacterized protein</fullName>
    </submittedName>
</protein>
<feature type="compositionally biased region" description="Basic residues" evidence="1">
    <location>
        <begin position="1"/>
        <end position="13"/>
    </location>
</feature>
<evidence type="ECO:0000256" key="1">
    <source>
        <dbReference type="SAM" id="MobiDB-lite"/>
    </source>
</evidence>
<comment type="caution">
    <text evidence="2">The sequence shown here is derived from an EMBL/GenBank/DDBJ whole genome shotgun (WGS) entry which is preliminary data.</text>
</comment>
<dbReference type="AlphaFoldDB" id="A0A8T0XB30"/>
<dbReference type="Proteomes" id="UP000823388">
    <property type="component" value="Chromosome 1K"/>
</dbReference>
<gene>
    <name evidence="2" type="ORF">PVAP13_1KG044200</name>
</gene>
<feature type="compositionally biased region" description="Basic and acidic residues" evidence="1">
    <location>
        <begin position="34"/>
        <end position="56"/>
    </location>
</feature>
<keyword evidence="3" id="KW-1185">Reference proteome</keyword>
<reference evidence="2" key="1">
    <citation type="submission" date="2020-05" db="EMBL/GenBank/DDBJ databases">
        <title>WGS assembly of Panicum virgatum.</title>
        <authorList>
            <person name="Lovell J.T."/>
            <person name="Jenkins J."/>
            <person name="Shu S."/>
            <person name="Juenger T.E."/>
            <person name="Schmutz J."/>
        </authorList>
    </citation>
    <scope>NUCLEOTIDE SEQUENCE</scope>
    <source>
        <strain evidence="2">AP13</strain>
    </source>
</reference>
<organism evidence="2 3">
    <name type="scientific">Panicum virgatum</name>
    <name type="common">Blackwell switchgrass</name>
    <dbReference type="NCBI Taxonomy" id="38727"/>
    <lineage>
        <taxon>Eukaryota</taxon>
        <taxon>Viridiplantae</taxon>
        <taxon>Streptophyta</taxon>
        <taxon>Embryophyta</taxon>
        <taxon>Tracheophyta</taxon>
        <taxon>Spermatophyta</taxon>
        <taxon>Magnoliopsida</taxon>
        <taxon>Liliopsida</taxon>
        <taxon>Poales</taxon>
        <taxon>Poaceae</taxon>
        <taxon>PACMAD clade</taxon>
        <taxon>Panicoideae</taxon>
        <taxon>Panicodae</taxon>
        <taxon>Paniceae</taxon>
        <taxon>Panicinae</taxon>
        <taxon>Panicum</taxon>
        <taxon>Panicum sect. Hiantes</taxon>
    </lineage>
</organism>